<evidence type="ECO:0000313" key="1">
    <source>
        <dbReference type="EMBL" id="SVE61941.1"/>
    </source>
</evidence>
<protein>
    <submittedName>
        <fullName evidence="1">Uncharacterized protein</fullName>
    </submittedName>
</protein>
<reference evidence="1" key="1">
    <citation type="submission" date="2018-05" db="EMBL/GenBank/DDBJ databases">
        <authorList>
            <person name="Lanie J.A."/>
            <person name="Ng W.-L."/>
            <person name="Kazmierczak K.M."/>
            <person name="Andrzejewski T.M."/>
            <person name="Davidsen T.M."/>
            <person name="Wayne K.J."/>
            <person name="Tettelin H."/>
            <person name="Glass J.I."/>
            <person name="Rusch D."/>
            <person name="Podicherti R."/>
            <person name="Tsui H.-C.T."/>
            <person name="Winkler M.E."/>
        </authorList>
    </citation>
    <scope>NUCLEOTIDE SEQUENCE</scope>
</reference>
<proteinExistence type="predicted"/>
<sequence length="58" mass="6344">MQAREEPPALPLSDETWVPVASSQRSLRAGVSAVRGRSIPMADTGIGWYFNWTAEPAE</sequence>
<dbReference type="AlphaFoldDB" id="A0A383EYW1"/>
<feature type="non-terminal residue" evidence="1">
    <location>
        <position position="58"/>
    </location>
</feature>
<organism evidence="1">
    <name type="scientific">marine metagenome</name>
    <dbReference type="NCBI Taxonomy" id="408172"/>
    <lineage>
        <taxon>unclassified sequences</taxon>
        <taxon>metagenomes</taxon>
        <taxon>ecological metagenomes</taxon>
    </lineage>
</organism>
<dbReference type="EMBL" id="UINC01230000">
    <property type="protein sequence ID" value="SVE61941.1"/>
    <property type="molecule type" value="Genomic_DNA"/>
</dbReference>
<name>A0A383EYW1_9ZZZZ</name>
<accession>A0A383EYW1</accession>
<gene>
    <name evidence="1" type="ORF">METZ01_LOCUS514795</name>
</gene>